<dbReference type="InterPro" id="IPR007258">
    <property type="entry name" value="Vps52"/>
</dbReference>
<protein>
    <recommendedName>
        <fullName evidence="11">Vacuolar protein sorting-associated protein 52</fullName>
    </recommendedName>
</protein>
<comment type="similarity">
    <text evidence="2">Belongs to the VPS52 family.</text>
</comment>
<evidence type="ECO:0000313" key="10">
    <source>
        <dbReference type="Proteomes" id="UP000279236"/>
    </source>
</evidence>
<name>A0A427XFL8_9TREE</name>
<sequence length="620" mass="68452">MTSSPGIELVLETPGAGPSRRAPSTPPPLPDPLLDEDDEDADRELFLRRQKEYTDLERSVEASAELLTSLASYLTTFQDNLSDVSGQIADLQARSDEIERQLKGRRVILPPLNALLSDLIIPTSLVLTIRDTEPSANPTLWLQAVAELEDKMVAVKSRGSKVKAARELESVIEGLSLKAMNALPPFLLTLIRPLRSASKGLSTNLAVMQTSLLLKYQPFYAFLFRQSPRHAKQVERGYANAARAYYETGMRRYSRALTQVRARVVEKHELVGVVSSEEAAASTGKTPASVKQMYERLQFADLDIDGDAGAVILAYMVDDKELTVPIEALFRSLGLVLLDNASAEFTFLVRFFAPTSITPSSAQHRERVRSHETTPVDSPVLGPVSEAGRSRVGRRRNGAAATPDPSEGLKEAERIWHEVFDSALEYCTAFFTTTLTPTPPNSIPLLTLIRLNDKLIATAESRGASPLVPYLTGWKMQLWPLYRKSMDAHIESIKVLADQAEGKGIAGFIGKGVKDGQVRAVAVKYAAVFSCVVALSDEAEEAMMFSSTTRMRTELVRLAQTQANKIKDVAQRHSFLSSIYEVVMRELVAGPGAPTHPRLQSELSFFRTREEEARRRIAQQ</sequence>
<gene>
    <name evidence="9" type="ORF">EHS24_003182</name>
</gene>
<reference evidence="9 10" key="1">
    <citation type="submission" date="2018-11" db="EMBL/GenBank/DDBJ databases">
        <title>Genome sequence of Apiotrichum porosum DSM 27194.</title>
        <authorList>
            <person name="Aliyu H."/>
            <person name="Gorte O."/>
            <person name="Ochsenreither K."/>
        </authorList>
    </citation>
    <scope>NUCLEOTIDE SEQUENCE [LARGE SCALE GENOMIC DNA]</scope>
    <source>
        <strain evidence="9 10">DSM 27194</strain>
    </source>
</reference>
<proteinExistence type="inferred from homology"/>
<evidence type="ECO:0000256" key="6">
    <source>
        <dbReference type="SAM" id="MobiDB-lite"/>
    </source>
</evidence>
<feature type="domain" description="Vps52 C-terminal" evidence="8">
    <location>
        <begin position="411"/>
        <end position="587"/>
    </location>
</feature>
<dbReference type="InterPro" id="IPR048319">
    <property type="entry name" value="Vps52_CC"/>
</dbReference>
<evidence type="ECO:0000256" key="4">
    <source>
        <dbReference type="ARBA" id="ARBA00022927"/>
    </source>
</evidence>
<dbReference type="InterPro" id="IPR048361">
    <property type="entry name" value="Vps52_C"/>
</dbReference>
<keyword evidence="10" id="KW-1185">Reference proteome</keyword>
<dbReference type="GO" id="GO:0000938">
    <property type="term" value="C:GARP complex"/>
    <property type="evidence" value="ECO:0007669"/>
    <property type="project" value="TreeGrafter"/>
</dbReference>
<feature type="region of interest" description="Disordered" evidence="6">
    <location>
        <begin position="1"/>
        <end position="40"/>
    </location>
</feature>
<dbReference type="Pfam" id="PF20655">
    <property type="entry name" value="Vps52_C"/>
    <property type="match status" value="2"/>
</dbReference>
<dbReference type="OrthoDB" id="19482at2759"/>
<dbReference type="Proteomes" id="UP000279236">
    <property type="component" value="Unassembled WGS sequence"/>
</dbReference>
<comment type="caution">
    <text evidence="9">The sequence shown here is derived from an EMBL/GenBank/DDBJ whole genome shotgun (WGS) entry which is preliminary data.</text>
</comment>
<evidence type="ECO:0000256" key="1">
    <source>
        <dbReference type="ARBA" id="ARBA00004601"/>
    </source>
</evidence>
<dbReference type="Pfam" id="PF04129">
    <property type="entry name" value="Vps52_CC"/>
    <property type="match status" value="1"/>
</dbReference>
<dbReference type="PANTHER" id="PTHR14190:SF7">
    <property type="entry name" value="VACUOLAR PROTEIN SORTING-ASSOCIATED PROTEIN 52 HOMOLOG"/>
    <property type="match status" value="1"/>
</dbReference>
<keyword evidence="5" id="KW-0333">Golgi apparatus</keyword>
<feature type="compositionally biased region" description="Basic and acidic residues" evidence="6">
    <location>
        <begin position="363"/>
        <end position="374"/>
    </location>
</feature>
<evidence type="ECO:0000259" key="8">
    <source>
        <dbReference type="Pfam" id="PF20655"/>
    </source>
</evidence>
<dbReference type="EMBL" id="RSCE01000015">
    <property type="protein sequence ID" value="RSH77622.1"/>
    <property type="molecule type" value="Genomic_DNA"/>
</dbReference>
<dbReference type="RefSeq" id="XP_028472769.1">
    <property type="nucleotide sequence ID" value="XM_028618881.1"/>
</dbReference>
<dbReference type="GO" id="GO:0019905">
    <property type="term" value="F:syntaxin binding"/>
    <property type="evidence" value="ECO:0007669"/>
    <property type="project" value="TreeGrafter"/>
</dbReference>
<comment type="subcellular location">
    <subcellularLocation>
        <location evidence="1">Golgi apparatus</location>
        <location evidence="1">trans-Golgi network</location>
    </subcellularLocation>
</comment>
<dbReference type="PANTHER" id="PTHR14190">
    <property type="entry name" value="SUPPRESSOR OF ACTIN MUTATIONS 2/VACUOLAR PROTEIN SORTING 52"/>
    <property type="match status" value="1"/>
</dbReference>
<organism evidence="9 10">
    <name type="scientific">Apiotrichum porosum</name>
    <dbReference type="NCBI Taxonomy" id="105984"/>
    <lineage>
        <taxon>Eukaryota</taxon>
        <taxon>Fungi</taxon>
        <taxon>Dikarya</taxon>
        <taxon>Basidiomycota</taxon>
        <taxon>Agaricomycotina</taxon>
        <taxon>Tremellomycetes</taxon>
        <taxon>Trichosporonales</taxon>
        <taxon>Trichosporonaceae</taxon>
        <taxon>Apiotrichum</taxon>
    </lineage>
</organism>
<evidence type="ECO:0000256" key="3">
    <source>
        <dbReference type="ARBA" id="ARBA00022448"/>
    </source>
</evidence>
<dbReference type="GO" id="GO:0005829">
    <property type="term" value="C:cytosol"/>
    <property type="evidence" value="ECO:0007669"/>
    <property type="project" value="GOC"/>
</dbReference>
<dbReference type="AlphaFoldDB" id="A0A427XFL8"/>
<dbReference type="GO" id="GO:0042147">
    <property type="term" value="P:retrograde transport, endosome to Golgi"/>
    <property type="evidence" value="ECO:0007669"/>
    <property type="project" value="TreeGrafter"/>
</dbReference>
<evidence type="ECO:0000256" key="2">
    <source>
        <dbReference type="ARBA" id="ARBA00008180"/>
    </source>
</evidence>
<evidence type="ECO:0000259" key="7">
    <source>
        <dbReference type="Pfam" id="PF04129"/>
    </source>
</evidence>
<feature type="domain" description="Vps52 coiled-coil" evidence="7">
    <location>
        <begin position="55"/>
        <end position="223"/>
    </location>
</feature>
<dbReference type="GO" id="GO:0015031">
    <property type="term" value="P:protein transport"/>
    <property type="evidence" value="ECO:0007669"/>
    <property type="project" value="UniProtKB-KW"/>
</dbReference>
<dbReference type="STRING" id="105984.A0A427XFL8"/>
<feature type="domain" description="Vps52 C-terminal" evidence="8">
    <location>
        <begin position="250"/>
        <end position="353"/>
    </location>
</feature>
<evidence type="ECO:0000313" key="9">
    <source>
        <dbReference type="EMBL" id="RSH77622.1"/>
    </source>
</evidence>
<dbReference type="GO" id="GO:0032456">
    <property type="term" value="P:endocytic recycling"/>
    <property type="evidence" value="ECO:0007669"/>
    <property type="project" value="TreeGrafter"/>
</dbReference>
<feature type="region of interest" description="Disordered" evidence="6">
    <location>
        <begin position="362"/>
        <end position="409"/>
    </location>
</feature>
<accession>A0A427XFL8</accession>
<dbReference type="GeneID" id="39587725"/>
<evidence type="ECO:0008006" key="11">
    <source>
        <dbReference type="Google" id="ProtNLM"/>
    </source>
</evidence>
<keyword evidence="4" id="KW-0653">Protein transport</keyword>
<keyword evidence="3" id="KW-0813">Transport</keyword>
<evidence type="ECO:0000256" key="5">
    <source>
        <dbReference type="ARBA" id="ARBA00023034"/>
    </source>
</evidence>
<dbReference type="GO" id="GO:0006896">
    <property type="term" value="P:Golgi to vacuole transport"/>
    <property type="evidence" value="ECO:0007669"/>
    <property type="project" value="TreeGrafter"/>
</dbReference>